<protein>
    <submittedName>
        <fullName evidence="1">DUF1569 domain-containing protein</fullName>
    </submittedName>
</protein>
<evidence type="ECO:0000313" key="2">
    <source>
        <dbReference type="Proteomes" id="UP000709959"/>
    </source>
</evidence>
<sequence>MKSLFNPGDRDTLAQRLSELEPTAQRQWGKMDSAQMLRHCAISLGDALGERPVKQAFLGKLITPLIRGQIFGDKPFGRNAPTDPTYVIKDSPDFDAERARLATLIDRVVQRGTAKTEGMIHPFFGRLSGEQWGRLIYKHFDHHLRQFGV</sequence>
<dbReference type="Proteomes" id="UP000709959">
    <property type="component" value="Unassembled WGS sequence"/>
</dbReference>
<comment type="caution">
    <text evidence="1">The sequence shown here is derived from an EMBL/GenBank/DDBJ whole genome shotgun (WGS) entry which is preliminary data.</text>
</comment>
<dbReference type="AlphaFoldDB" id="A0A936F295"/>
<dbReference type="Pfam" id="PF07606">
    <property type="entry name" value="DUF1569"/>
    <property type="match status" value="1"/>
</dbReference>
<organism evidence="1 2">
    <name type="scientific">Candidatus Geothrix odensensis</name>
    <dbReference type="NCBI Taxonomy" id="2954440"/>
    <lineage>
        <taxon>Bacteria</taxon>
        <taxon>Pseudomonadati</taxon>
        <taxon>Acidobacteriota</taxon>
        <taxon>Holophagae</taxon>
        <taxon>Holophagales</taxon>
        <taxon>Holophagaceae</taxon>
        <taxon>Geothrix</taxon>
    </lineage>
</organism>
<dbReference type="InterPro" id="IPR011463">
    <property type="entry name" value="DUF1569"/>
</dbReference>
<dbReference type="Gene3D" id="1.20.120.450">
    <property type="entry name" value="dinb family like domain"/>
    <property type="match status" value="1"/>
</dbReference>
<proteinExistence type="predicted"/>
<accession>A0A936F295</accession>
<dbReference type="InterPro" id="IPR034660">
    <property type="entry name" value="DinB/YfiT-like"/>
</dbReference>
<reference evidence="1 2" key="1">
    <citation type="submission" date="2020-10" db="EMBL/GenBank/DDBJ databases">
        <title>Connecting structure to function with the recovery of over 1000 high-quality activated sludge metagenome-assembled genomes encoding full-length rRNA genes using long-read sequencing.</title>
        <authorList>
            <person name="Singleton C.M."/>
            <person name="Petriglieri F."/>
            <person name="Kristensen J.M."/>
            <person name="Kirkegaard R.H."/>
            <person name="Michaelsen T.Y."/>
            <person name="Andersen M.H."/>
            <person name="Karst S.M."/>
            <person name="Dueholm M.S."/>
            <person name="Nielsen P.H."/>
            <person name="Albertsen M."/>
        </authorList>
    </citation>
    <scope>NUCLEOTIDE SEQUENCE [LARGE SCALE GENOMIC DNA]</scope>
    <source>
        <strain evidence="1">OdNE_18-Q3-R46-58_MAXAC.008</strain>
    </source>
</reference>
<dbReference type="EMBL" id="JADKCH010000007">
    <property type="protein sequence ID" value="MBK8572681.1"/>
    <property type="molecule type" value="Genomic_DNA"/>
</dbReference>
<gene>
    <name evidence="1" type="ORF">IPN91_08545</name>
</gene>
<name>A0A936F295_9BACT</name>
<evidence type="ECO:0000313" key="1">
    <source>
        <dbReference type="EMBL" id="MBK8572681.1"/>
    </source>
</evidence>